<dbReference type="CDD" id="cd11887">
    <property type="entry name" value="SH3_Bbc1"/>
    <property type="match status" value="1"/>
</dbReference>
<dbReference type="Pfam" id="PF25459">
    <property type="entry name" value="AIM3_BBC1_C"/>
    <property type="match status" value="1"/>
</dbReference>
<comment type="caution">
    <text evidence="5">The sequence shown here is derived from an EMBL/GenBank/DDBJ whole genome shotgun (WGS) entry which is preliminary data.</text>
</comment>
<feature type="compositionally biased region" description="Pro residues" evidence="3">
    <location>
        <begin position="835"/>
        <end position="844"/>
    </location>
</feature>
<organism evidence="5 6">
    <name type="scientific">Lepraria neglecta</name>
    <dbReference type="NCBI Taxonomy" id="209136"/>
    <lineage>
        <taxon>Eukaryota</taxon>
        <taxon>Fungi</taxon>
        <taxon>Dikarya</taxon>
        <taxon>Ascomycota</taxon>
        <taxon>Pezizomycotina</taxon>
        <taxon>Lecanoromycetes</taxon>
        <taxon>OSLEUM clade</taxon>
        <taxon>Lecanoromycetidae</taxon>
        <taxon>Lecanorales</taxon>
        <taxon>Lecanorineae</taxon>
        <taxon>Stereocaulaceae</taxon>
        <taxon>Lepraria</taxon>
    </lineage>
</organism>
<dbReference type="InterPro" id="IPR035552">
    <property type="entry name" value="Mti1_SH3"/>
</dbReference>
<feature type="compositionally biased region" description="Pro residues" evidence="3">
    <location>
        <begin position="661"/>
        <end position="676"/>
    </location>
</feature>
<feature type="compositionally biased region" description="Basic and acidic residues" evidence="3">
    <location>
        <begin position="523"/>
        <end position="541"/>
    </location>
</feature>
<accession>A0AAD9Z5F3</accession>
<feature type="compositionally biased region" description="Pro residues" evidence="3">
    <location>
        <begin position="910"/>
        <end position="926"/>
    </location>
</feature>
<feature type="compositionally biased region" description="Polar residues" evidence="3">
    <location>
        <begin position="480"/>
        <end position="503"/>
    </location>
</feature>
<evidence type="ECO:0000256" key="1">
    <source>
        <dbReference type="ARBA" id="ARBA00022443"/>
    </source>
</evidence>
<feature type="compositionally biased region" description="Low complexity" evidence="3">
    <location>
        <begin position="677"/>
        <end position="687"/>
    </location>
</feature>
<gene>
    <name evidence="5" type="ORF">OEA41_003117</name>
</gene>
<evidence type="ECO:0000256" key="2">
    <source>
        <dbReference type="PROSITE-ProRule" id="PRU00192"/>
    </source>
</evidence>
<feature type="region of interest" description="Disordered" evidence="3">
    <location>
        <begin position="1049"/>
        <end position="1070"/>
    </location>
</feature>
<dbReference type="SMART" id="SM00326">
    <property type="entry name" value="SH3"/>
    <property type="match status" value="1"/>
</dbReference>
<sequence>MGTPPFRVKALYDYLSEEPDDLKFPNGQLITVTEEEDADWYYGEYEDSAGSKQEGLFPKNFVKVFEPETPPRPSRISRSKKELEPPAASNEAEKDPGAQESEAHSPEAPAPFEDTSVPDEPMEVLQKQFVQPSKMESPSAAPPATKPVPPVTSKPAPPPTADKPASGSFRDRINAFNKPAAPPVAPMKPSGLGASGSGFIKKPFVAPPPSKNAYVPAPREQPPQKMYRREEDPEIVAQTSREAENDHMPAQSQTAPSTDDAEDQPKPTSLKDRIALLQKQQMEQAARHAEAGQRKEKPKRPPKKHAEPQEMTPDQEEELGGDNLERMNSGDTTGKRSMDAARPPTRPRKSREATPVGSPVAVASRELLSDPNDADQSGVGDTEDGEELSTGRDDSDEKPHRKSSMPSQRTPQAPIREADIGDEEDNAEEDDAEEEEEEEEDIDPEVKRRMEIRERMAKMSGGMGMAGMFGPPGGMPPRISTKQSSGSSERKASGNSASAQTDSPHSRAPPVPIMPMPGLHKVRSPEQDNYHPEVGKEEADVPKSVVQGRDPEDMPDVEDMKEEPVAPSRRSTERSAPPPVPQDRPVPLPPGQSRGAPPPVPSERPVPPPPSESRPVPRPPPSQPMSPSEGSESDDEMSLHTRSSLRIPPETDSARPSSRGGPPPIPSSAGPPPSLPSRPAAPQSRPSDYAGRNPNMESSEMSPTSPQAPPNRSSRVPPVLGASPVMPSAPQNRAPPPPPPASAPSSRVPSGDGRMPPVPSAMPKTGETEESDEEVTEYEGDYDTDMASSAPHKDALHQSHARVSSLEDDSMTEETSLHHPGLPSLGPPMSGAPRAVPPPPPTQPPRNNRQSSDMPRGAPPPPPPPKEQGYDEEDEEYDPYSYSRSGQRHPSGGRYEMEGPTTPRLEDPEPSYPTSPPQRAVPPPTAQPSQQYASSSNMPVPGRSGPRQSMDVQRTSTTIRRSTDAPRASGEQGFIASDVDIAQGSQWWAQPDTPPPAFQNRRDLIFEMEETSTTRRGGKQAIIKVVYVLFMDYSQTVITAHFEAKDPANASLEQRHEPPPQNLRQDQLESAHTQFGSCIAEGANAKEGAVVGDGSPHALVRDLMSALPDALLPVGVRAYGALVYANLANASVRQFDEIRPGDIVTFRNTKFQGHRGAMHTKYSIEVGKPDHVGVVIDWDGTKKKVRAWEQGRESKKVKAESFKFGDMKSGEVRVWRVMARSWVGWEGQN</sequence>
<dbReference type="PROSITE" id="PS50002">
    <property type="entry name" value="SH3"/>
    <property type="match status" value="1"/>
</dbReference>
<dbReference type="AlphaFoldDB" id="A0AAD9Z5F3"/>
<feature type="compositionally biased region" description="Polar residues" evidence="3">
    <location>
        <begin position="695"/>
        <end position="714"/>
    </location>
</feature>
<keyword evidence="6" id="KW-1185">Reference proteome</keyword>
<evidence type="ECO:0000313" key="6">
    <source>
        <dbReference type="Proteomes" id="UP001276659"/>
    </source>
</evidence>
<dbReference type="InterPro" id="IPR036028">
    <property type="entry name" value="SH3-like_dom_sf"/>
</dbReference>
<feature type="compositionally biased region" description="Pro residues" evidence="3">
    <location>
        <begin position="140"/>
        <end position="161"/>
    </location>
</feature>
<dbReference type="PRINTS" id="PR00452">
    <property type="entry name" value="SH3DOMAIN"/>
</dbReference>
<feature type="compositionally biased region" description="Pro residues" evidence="3">
    <location>
        <begin position="857"/>
        <end position="866"/>
    </location>
</feature>
<feature type="compositionally biased region" description="Low complexity" evidence="3">
    <location>
        <begin position="818"/>
        <end position="834"/>
    </location>
</feature>
<feature type="compositionally biased region" description="Basic and acidic residues" evidence="3">
    <location>
        <begin position="444"/>
        <end position="457"/>
    </location>
</feature>
<feature type="compositionally biased region" description="Basic and acidic residues" evidence="3">
    <location>
        <begin position="389"/>
        <end position="399"/>
    </location>
</feature>
<dbReference type="Proteomes" id="UP001276659">
    <property type="component" value="Unassembled WGS sequence"/>
</dbReference>
<feature type="compositionally biased region" description="Pro residues" evidence="3">
    <location>
        <begin position="576"/>
        <end position="624"/>
    </location>
</feature>
<protein>
    <recommendedName>
        <fullName evidence="4">SH3 domain-containing protein</fullName>
    </recommendedName>
</protein>
<reference evidence="5" key="1">
    <citation type="submission" date="2022-11" db="EMBL/GenBank/DDBJ databases">
        <title>Chromosomal genome sequence assembly and mating type (MAT) locus characterization of the leprose asexual lichenized fungus Lepraria neglecta (Nyl.) Erichsen.</title>
        <authorList>
            <person name="Allen J.L."/>
            <person name="Pfeffer B."/>
        </authorList>
    </citation>
    <scope>NUCLEOTIDE SEQUENCE</scope>
    <source>
        <strain evidence="5">Allen 5258</strain>
    </source>
</reference>
<feature type="compositionally biased region" description="Polar residues" evidence="3">
    <location>
        <begin position="946"/>
        <end position="960"/>
    </location>
</feature>
<feature type="domain" description="SH3" evidence="4">
    <location>
        <begin position="3"/>
        <end position="67"/>
    </location>
</feature>
<dbReference type="EMBL" id="JASNWA010000008">
    <property type="protein sequence ID" value="KAK3171033.1"/>
    <property type="molecule type" value="Genomic_DNA"/>
</dbReference>
<name>A0AAD9Z5F3_9LECA</name>
<feature type="region of interest" description="Disordered" evidence="3">
    <location>
        <begin position="63"/>
        <end position="970"/>
    </location>
</feature>
<dbReference type="InterPro" id="IPR001452">
    <property type="entry name" value="SH3_domain"/>
</dbReference>
<dbReference type="PANTHER" id="PTHR46026:SF1">
    <property type="entry name" value="RHO-TYPE GUANINE NUCLEOTIDE EXCHANGE FACTOR, ISOFORM F"/>
    <property type="match status" value="1"/>
</dbReference>
<dbReference type="PANTHER" id="PTHR46026">
    <property type="entry name" value="RHO-TYPE GUANINE NUCLEOTIDE EXCHANGE FACTOR, ISOFORM F"/>
    <property type="match status" value="1"/>
</dbReference>
<dbReference type="Gene3D" id="2.30.30.40">
    <property type="entry name" value="SH3 Domains"/>
    <property type="match status" value="1"/>
</dbReference>
<feature type="compositionally biased region" description="Acidic residues" evidence="3">
    <location>
        <begin position="420"/>
        <end position="443"/>
    </location>
</feature>
<feature type="compositionally biased region" description="Gly residues" evidence="3">
    <location>
        <begin position="461"/>
        <end position="472"/>
    </location>
</feature>
<evidence type="ECO:0000313" key="5">
    <source>
        <dbReference type="EMBL" id="KAK3171033.1"/>
    </source>
</evidence>
<dbReference type="InterPro" id="IPR057402">
    <property type="entry name" value="AIM3_BBC1_C"/>
</dbReference>
<feature type="compositionally biased region" description="Pro residues" evidence="3">
    <location>
        <begin position="733"/>
        <end position="742"/>
    </location>
</feature>
<feature type="compositionally biased region" description="Acidic residues" evidence="3">
    <location>
        <begin position="768"/>
        <end position="784"/>
    </location>
</feature>
<evidence type="ECO:0000259" key="4">
    <source>
        <dbReference type="PROSITE" id="PS50002"/>
    </source>
</evidence>
<dbReference type="SUPFAM" id="SSF50044">
    <property type="entry name" value="SH3-domain"/>
    <property type="match status" value="1"/>
</dbReference>
<dbReference type="Pfam" id="PF00018">
    <property type="entry name" value="SH3_1"/>
    <property type="match status" value="1"/>
</dbReference>
<evidence type="ECO:0000256" key="3">
    <source>
        <dbReference type="SAM" id="MobiDB-lite"/>
    </source>
</evidence>
<keyword evidence="1 2" id="KW-0728">SH3 domain</keyword>
<feature type="compositionally biased region" description="Basic and acidic residues" evidence="3">
    <location>
        <begin position="285"/>
        <end position="295"/>
    </location>
</feature>
<feature type="compositionally biased region" description="Polar residues" evidence="3">
    <location>
        <begin position="927"/>
        <end position="938"/>
    </location>
</feature>
<proteinExistence type="predicted"/>
<feature type="compositionally biased region" description="Basic and acidic residues" evidence="3">
    <location>
        <begin position="91"/>
        <end position="105"/>
    </location>
</feature>
<feature type="compositionally biased region" description="Basic and acidic residues" evidence="3">
    <location>
        <begin position="263"/>
        <end position="274"/>
    </location>
</feature>